<dbReference type="GO" id="GO:0003755">
    <property type="term" value="F:peptidyl-prolyl cis-trans isomerase activity"/>
    <property type="evidence" value="ECO:0007669"/>
    <property type="project" value="UniProtKB-KW"/>
</dbReference>
<reference evidence="10 11" key="1">
    <citation type="journal article" date="2012" name="J. Bacteriol.">
        <title>Genome Sequence of n-Alkane-Degrading Hydrocarboniphaga effusa Strain AP103T (ATCC BAA-332T).</title>
        <authorList>
            <person name="Chang H.K."/>
            <person name="Zylstra G.J."/>
            <person name="Chae J.C."/>
        </authorList>
    </citation>
    <scope>NUCLEOTIDE SEQUENCE [LARGE SCALE GENOMIC DNA]</scope>
    <source>
        <strain evidence="10 11">AP103</strain>
    </source>
</reference>
<evidence type="ECO:0000256" key="6">
    <source>
        <dbReference type="ARBA" id="ARBA00023235"/>
    </source>
</evidence>
<dbReference type="Pfam" id="PF00639">
    <property type="entry name" value="Rotamase"/>
    <property type="match status" value="1"/>
</dbReference>
<comment type="similarity">
    <text evidence="2">Belongs to the PpiC/parvulin rotamase family.</text>
</comment>
<keyword evidence="11" id="KW-1185">Reference proteome</keyword>
<protein>
    <recommendedName>
        <fullName evidence="3">peptidylprolyl isomerase</fullName>
        <ecNumber evidence="3">5.2.1.8</ecNumber>
    </recommendedName>
</protein>
<dbReference type="InterPro" id="IPR000297">
    <property type="entry name" value="PPIase_PpiC"/>
</dbReference>
<keyword evidence="5 7" id="KW-0697">Rotamase</keyword>
<dbReference type="SUPFAM" id="SSF54534">
    <property type="entry name" value="FKBP-like"/>
    <property type="match status" value="1"/>
</dbReference>
<evidence type="ECO:0000256" key="3">
    <source>
        <dbReference type="ARBA" id="ARBA00013194"/>
    </source>
</evidence>
<dbReference type="PANTHER" id="PTHR47245">
    <property type="entry name" value="PEPTIDYLPROLYL ISOMERASE"/>
    <property type="match status" value="1"/>
</dbReference>
<evidence type="ECO:0000256" key="4">
    <source>
        <dbReference type="ARBA" id="ARBA00022729"/>
    </source>
</evidence>
<dbReference type="Proteomes" id="UP000003704">
    <property type="component" value="Unassembled WGS sequence"/>
</dbReference>
<evidence type="ECO:0000256" key="5">
    <source>
        <dbReference type="ARBA" id="ARBA00023110"/>
    </source>
</evidence>
<name>I8I1W2_9GAMM</name>
<dbReference type="InterPro" id="IPR050245">
    <property type="entry name" value="PrsA_foldase"/>
</dbReference>
<keyword evidence="6 7" id="KW-0413">Isomerase</keyword>
<comment type="catalytic activity">
    <reaction evidence="1">
        <text>[protein]-peptidylproline (omega=180) = [protein]-peptidylproline (omega=0)</text>
        <dbReference type="Rhea" id="RHEA:16237"/>
        <dbReference type="Rhea" id="RHEA-COMP:10747"/>
        <dbReference type="Rhea" id="RHEA-COMP:10748"/>
        <dbReference type="ChEBI" id="CHEBI:83833"/>
        <dbReference type="ChEBI" id="CHEBI:83834"/>
        <dbReference type="EC" id="5.2.1.8"/>
    </reaction>
</comment>
<dbReference type="SUPFAM" id="SSF109998">
    <property type="entry name" value="Triger factor/SurA peptide-binding domain-like"/>
    <property type="match status" value="1"/>
</dbReference>
<gene>
    <name evidence="10" type="ORF">WQQ_33630</name>
</gene>
<evidence type="ECO:0000256" key="1">
    <source>
        <dbReference type="ARBA" id="ARBA00000971"/>
    </source>
</evidence>
<dbReference type="PANTHER" id="PTHR47245:SF1">
    <property type="entry name" value="FOLDASE PROTEIN PRSA"/>
    <property type="match status" value="1"/>
</dbReference>
<feature type="signal peptide" evidence="8">
    <location>
        <begin position="1"/>
        <end position="36"/>
    </location>
</feature>
<dbReference type="PROSITE" id="PS50198">
    <property type="entry name" value="PPIC_PPIASE_2"/>
    <property type="match status" value="1"/>
</dbReference>
<dbReference type="AlphaFoldDB" id="I8I1W2"/>
<evidence type="ECO:0000256" key="8">
    <source>
        <dbReference type="SAM" id="SignalP"/>
    </source>
</evidence>
<evidence type="ECO:0000256" key="7">
    <source>
        <dbReference type="PROSITE-ProRule" id="PRU00278"/>
    </source>
</evidence>
<feature type="chain" id="PRO_5003713761" description="peptidylprolyl isomerase" evidence="8">
    <location>
        <begin position="37"/>
        <end position="310"/>
    </location>
</feature>
<dbReference type="EMBL" id="AKGD01000002">
    <property type="protein sequence ID" value="EIT69781.1"/>
    <property type="molecule type" value="Genomic_DNA"/>
</dbReference>
<keyword evidence="4 8" id="KW-0732">Signal</keyword>
<evidence type="ECO:0000256" key="2">
    <source>
        <dbReference type="ARBA" id="ARBA00007656"/>
    </source>
</evidence>
<organism evidence="10 11">
    <name type="scientific">Hydrocarboniphaga effusa AP103</name>
    <dbReference type="NCBI Taxonomy" id="1172194"/>
    <lineage>
        <taxon>Bacteria</taxon>
        <taxon>Pseudomonadati</taxon>
        <taxon>Pseudomonadota</taxon>
        <taxon>Gammaproteobacteria</taxon>
        <taxon>Nevskiales</taxon>
        <taxon>Nevskiaceae</taxon>
        <taxon>Hydrocarboniphaga</taxon>
    </lineage>
</organism>
<dbReference type="Gene3D" id="3.10.50.40">
    <property type="match status" value="1"/>
</dbReference>
<accession>I8I1W2</accession>
<evidence type="ECO:0000313" key="11">
    <source>
        <dbReference type="Proteomes" id="UP000003704"/>
    </source>
</evidence>
<dbReference type="InterPro" id="IPR046357">
    <property type="entry name" value="PPIase_dom_sf"/>
</dbReference>
<dbReference type="Gene3D" id="1.10.8.1040">
    <property type="match status" value="1"/>
</dbReference>
<feature type="domain" description="PpiC" evidence="9">
    <location>
        <begin position="158"/>
        <end position="250"/>
    </location>
</feature>
<dbReference type="STRING" id="1172194.WQQ_33630"/>
<evidence type="ECO:0000259" key="9">
    <source>
        <dbReference type="PROSITE" id="PS50198"/>
    </source>
</evidence>
<sequence length="310" mass="33777">MVRVPDFRTVNFRTVIKVVPMAAAMSATIIAGAALADDQAVSPNAGLAADIVVNGQPISVNHVKLMAGGLDVNSQGERVASPEDAQRAARAELITEEVLAQAAKKKGIDKRADVVDQLAYQQRAILSRAYLEDYFEQNPVNDATLKAAYEWKRANNKIVEYKVRQILVTSDAVGREVIAALNKGEDFASVAKKYTQDPGGQNNGGDLGWFRPDIFVDHHFTDEIESLKKGQYSKAPVRSRFGWHIVKIEDGPRVIAKPQPYEALDDSVREALRQRGAQQQIESLTTKLTAEAKVTGPGAAGSVNQKSAKR</sequence>
<evidence type="ECO:0000313" key="10">
    <source>
        <dbReference type="EMBL" id="EIT69781.1"/>
    </source>
</evidence>
<dbReference type="EC" id="5.2.1.8" evidence="3"/>
<comment type="caution">
    <text evidence="10">The sequence shown here is derived from an EMBL/GenBank/DDBJ whole genome shotgun (WGS) entry which is preliminary data.</text>
</comment>
<dbReference type="InterPro" id="IPR027304">
    <property type="entry name" value="Trigger_fact/SurA_dom_sf"/>
</dbReference>
<proteinExistence type="inferred from homology"/>